<keyword evidence="2" id="KW-0902">Two-component regulatory system</keyword>
<reference evidence="7 8" key="1">
    <citation type="submission" date="2024-02" db="EMBL/GenBank/DDBJ databases">
        <title>Marinospirillum sp. MEB 164 isolated from Lonar lake sediment.</title>
        <authorList>
            <person name="Joshi A."/>
            <person name="Thite S."/>
        </authorList>
    </citation>
    <scope>NUCLEOTIDE SEQUENCE [LARGE SCALE GENOMIC DNA]</scope>
    <source>
        <strain evidence="7 8">MEB164</strain>
    </source>
</reference>
<evidence type="ECO:0000259" key="6">
    <source>
        <dbReference type="PROSITE" id="PS50110"/>
    </source>
</evidence>
<feature type="transmembrane region" description="Helical" evidence="4">
    <location>
        <begin position="20"/>
        <end position="43"/>
    </location>
</feature>
<dbReference type="SUPFAM" id="SSF55785">
    <property type="entry name" value="PYP-like sensor domain (PAS domain)"/>
    <property type="match status" value="1"/>
</dbReference>
<evidence type="ECO:0000256" key="1">
    <source>
        <dbReference type="ARBA" id="ARBA00022553"/>
    </source>
</evidence>
<gene>
    <name evidence="7" type="ORF">V6U78_01190</name>
</gene>
<dbReference type="RefSeq" id="WP_405336358.1">
    <property type="nucleotide sequence ID" value="NZ_JBANFI010000001.1"/>
</dbReference>
<dbReference type="Gene3D" id="3.30.565.10">
    <property type="entry name" value="Histidine kinase-like ATPase, C-terminal domain"/>
    <property type="match status" value="1"/>
</dbReference>
<dbReference type="EMBL" id="JBANFI010000001">
    <property type="protein sequence ID" value="MFK7159651.1"/>
    <property type="molecule type" value="Genomic_DNA"/>
</dbReference>
<dbReference type="Proteomes" id="UP001621714">
    <property type="component" value="Unassembled WGS sequence"/>
</dbReference>
<dbReference type="Gene3D" id="3.30.450.20">
    <property type="entry name" value="PAS domain"/>
    <property type="match status" value="1"/>
</dbReference>
<dbReference type="InterPro" id="IPR005467">
    <property type="entry name" value="His_kinase_dom"/>
</dbReference>
<dbReference type="CDD" id="cd17546">
    <property type="entry name" value="REC_hyHK_CKI1_RcsC-like"/>
    <property type="match status" value="1"/>
</dbReference>
<protein>
    <submittedName>
        <fullName evidence="7">Response regulator</fullName>
    </submittedName>
</protein>
<feature type="domain" description="Histidine kinase" evidence="5">
    <location>
        <begin position="564"/>
        <end position="742"/>
    </location>
</feature>
<name>A0ABW8PUG0_9GAMM</name>
<keyword evidence="1 3" id="KW-0597">Phosphoprotein</keyword>
<dbReference type="InterPro" id="IPR011006">
    <property type="entry name" value="CheY-like_superfamily"/>
</dbReference>
<evidence type="ECO:0000313" key="7">
    <source>
        <dbReference type="EMBL" id="MFK7159651.1"/>
    </source>
</evidence>
<proteinExistence type="predicted"/>
<evidence type="ECO:0000256" key="3">
    <source>
        <dbReference type="PROSITE-ProRule" id="PRU00169"/>
    </source>
</evidence>
<dbReference type="InterPro" id="IPR003594">
    <property type="entry name" value="HATPase_dom"/>
</dbReference>
<evidence type="ECO:0000256" key="2">
    <source>
        <dbReference type="ARBA" id="ARBA00023012"/>
    </source>
</evidence>
<organism evidence="7 8">
    <name type="scientific">Marinospirillum alkalitolerans</name>
    <dbReference type="NCBI Taxonomy" id="3123374"/>
    <lineage>
        <taxon>Bacteria</taxon>
        <taxon>Pseudomonadati</taxon>
        <taxon>Pseudomonadota</taxon>
        <taxon>Gammaproteobacteria</taxon>
        <taxon>Oceanospirillales</taxon>
        <taxon>Oceanospirillaceae</taxon>
        <taxon>Marinospirillum</taxon>
    </lineage>
</organism>
<keyword evidence="4" id="KW-0472">Membrane</keyword>
<dbReference type="CDD" id="cd18773">
    <property type="entry name" value="PDC1_HK_sensor"/>
    <property type="match status" value="1"/>
</dbReference>
<feature type="domain" description="Response regulatory" evidence="6">
    <location>
        <begin position="752"/>
        <end position="869"/>
    </location>
</feature>
<dbReference type="PROSITE" id="PS50109">
    <property type="entry name" value="HIS_KIN"/>
    <property type="match status" value="1"/>
</dbReference>
<keyword evidence="4" id="KW-1133">Transmembrane helix</keyword>
<dbReference type="SUPFAM" id="SSF55874">
    <property type="entry name" value="ATPase domain of HSP90 chaperone/DNA topoisomerase II/histidine kinase"/>
    <property type="match status" value="1"/>
</dbReference>
<dbReference type="InterPro" id="IPR035965">
    <property type="entry name" value="PAS-like_dom_sf"/>
</dbReference>
<evidence type="ECO:0000259" key="5">
    <source>
        <dbReference type="PROSITE" id="PS50109"/>
    </source>
</evidence>
<feature type="modified residue" description="4-aspartylphosphate" evidence="3">
    <location>
        <position position="801"/>
    </location>
</feature>
<evidence type="ECO:0000313" key="8">
    <source>
        <dbReference type="Proteomes" id="UP001621714"/>
    </source>
</evidence>
<keyword evidence="8" id="KW-1185">Reference proteome</keyword>
<dbReference type="SMART" id="SM00448">
    <property type="entry name" value="REC"/>
    <property type="match status" value="1"/>
</dbReference>
<dbReference type="Pfam" id="PF00072">
    <property type="entry name" value="Response_reg"/>
    <property type="match status" value="1"/>
</dbReference>
<dbReference type="Gene3D" id="3.40.50.2300">
    <property type="match status" value="1"/>
</dbReference>
<sequence length="876" mass="98607">MSDQAPTLQTSSWSTRQRWLGLILPVAGIGLVLFVVMMVLAHLSHRASQDQLQRVTEARLLESAQLYAQALEADLRHLEVLGQLVVQETQRIHHQSPQDHTASLVTDSALPAAVYFADRVDPQQRTQRYQQWQVLAPLLETLHARSSLIQQIYINYVDTATLLYPWTDLDAHLVNDLDVRDFAFFYLADPEHNPQREPVWTEAYLDPAGQGWVVTLSLPVYVDDQFVAVVGIDVALNRLAQRLKAAPVILNGYTLLMSEAGHLLVFPPQVEGSGSLDASASVQQERNFFMRQGMRPNLAPLHIDHSGLTPLLIENQPSLVSWASLDVNAWKLLLVVPQDQAQAMSQQLQVDWRNMVRGSLFALVMMLFSLIFFTARHDRRWQDFWRAGHVLQQHPALSAERLAAPRPATSLIQQVHGPLLICHFDVGGRLVECNQAFERFAQETQSNLKGQPLAPLLGMRDLPPRPWVQELELHASAGQELSSWWASLHTDEAQGGYLIMLDISDYRQLQQQLQSERQRTRFASKMRAEFSQAVVKEVYRLLEELNQAAEEVSNAPCQQKLITIQRLLDDLSDMADTSLAEEGQEAAAEELNLRPLIDEATLSIEQLLHKQQRQLIVDYAPDFPDQISVQRRRLLRLLRHLLRQAAQLSTRGDLRLELSWQPQEPRLCLRLLDEGGVLQDEQRIEHFQAAGPMSPHYDRPPGSLGLGQLLARQLIQEMKGQFELRSRPEGGVELLLALPASTTSAVAAARAPILVVDDGPVNAMLASNVLERAGYQVEVVASGIEALQRGAEQLYSLVLMDIFMPEMDGLETTRRWRQLPNANAQIPVLAITANALEEDQQAFWAAGLNDYLAKPYRPLALRQLVEKWSLGASPLD</sequence>
<dbReference type="InterPro" id="IPR036890">
    <property type="entry name" value="HATPase_C_sf"/>
</dbReference>
<dbReference type="PANTHER" id="PTHR45339">
    <property type="entry name" value="HYBRID SIGNAL TRANSDUCTION HISTIDINE KINASE J"/>
    <property type="match status" value="1"/>
</dbReference>
<accession>A0ABW8PUG0</accession>
<comment type="caution">
    <text evidence="7">The sequence shown here is derived from an EMBL/GenBank/DDBJ whole genome shotgun (WGS) entry which is preliminary data.</text>
</comment>
<dbReference type="Pfam" id="PF22673">
    <property type="entry name" value="MCP-like_PDC_1"/>
    <property type="match status" value="1"/>
</dbReference>
<dbReference type="PANTHER" id="PTHR45339:SF1">
    <property type="entry name" value="HYBRID SIGNAL TRANSDUCTION HISTIDINE KINASE J"/>
    <property type="match status" value="1"/>
</dbReference>
<evidence type="ECO:0000256" key="4">
    <source>
        <dbReference type="SAM" id="Phobius"/>
    </source>
</evidence>
<dbReference type="SUPFAM" id="SSF52172">
    <property type="entry name" value="CheY-like"/>
    <property type="match status" value="1"/>
</dbReference>
<keyword evidence="4" id="KW-0812">Transmembrane</keyword>
<dbReference type="PROSITE" id="PS50110">
    <property type="entry name" value="RESPONSE_REGULATORY"/>
    <property type="match status" value="1"/>
</dbReference>
<dbReference type="InterPro" id="IPR001789">
    <property type="entry name" value="Sig_transdc_resp-reg_receiver"/>
</dbReference>
<dbReference type="Pfam" id="PF02518">
    <property type="entry name" value="HATPase_c"/>
    <property type="match status" value="1"/>
</dbReference>